<evidence type="ECO:0000256" key="3">
    <source>
        <dbReference type="ARBA" id="ARBA00022989"/>
    </source>
</evidence>
<dbReference type="GO" id="GO:0033281">
    <property type="term" value="C:TAT protein transport complex"/>
    <property type="evidence" value="ECO:0007669"/>
    <property type="project" value="UniProtKB-UniRule"/>
</dbReference>
<dbReference type="STRING" id="1307763.L21SP4_01750"/>
<comment type="subcellular location">
    <subcellularLocation>
        <location evidence="5">Cell membrane</location>
        <topology evidence="5">Multi-pass membrane protein</topology>
    </subcellularLocation>
    <subcellularLocation>
        <location evidence="1">Membrane</location>
        <topology evidence="1">Multi-pass membrane protein</topology>
    </subcellularLocation>
</comment>
<sequence length="284" mass="31976">MRKIKQKWTERFAYDEEDRPFLDHLEAFRVTLIRCVITVVVTMLICIPLAPFIIRTLQRPLKRSIEDPSSLLISMQVAGAFTLTMKVVFASGIILGAPVLLFYIGEFVLPGIKETERKWVLRFIAASGVLFAVGVAMGYLVTLPLALRVMLKIHEWIHVGPMWTINSYIGFALQLLLGFGLAFELPVILFILGKMGIVDSRQLRRYRRHVIIGLLVMAMILTPPDITTQVLMALPLIVLYECCIWLLWFTGEKQETEDAEPETAPDTTGTDEGASPPEDSGEDI</sequence>
<name>A0A0G3EF76_9BACT</name>
<evidence type="ECO:0000313" key="7">
    <source>
        <dbReference type="EMBL" id="AKJ64988.1"/>
    </source>
</evidence>
<feature type="transmembrane region" description="Helical" evidence="5">
    <location>
        <begin position="167"/>
        <end position="193"/>
    </location>
</feature>
<dbReference type="OrthoDB" id="9777044at2"/>
<dbReference type="Pfam" id="PF00902">
    <property type="entry name" value="TatC"/>
    <property type="match status" value="1"/>
</dbReference>
<comment type="function">
    <text evidence="5">Part of the twin-arginine translocation (Tat) system that transports large folded proteins containing a characteristic twin-arginine motif in their signal peptide across membranes.</text>
</comment>
<dbReference type="PANTHER" id="PTHR30371:SF0">
    <property type="entry name" value="SEC-INDEPENDENT PROTEIN TRANSLOCASE PROTEIN TATC, CHLOROPLASTIC-RELATED"/>
    <property type="match status" value="1"/>
</dbReference>
<feature type="transmembrane region" description="Helical" evidence="5">
    <location>
        <begin position="230"/>
        <end position="249"/>
    </location>
</feature>
<dbReference type="InterPro" id="IPR019820">
    <property type="entry name" value="Sec-indep_translocase_CS"/>
</dbReference>
<evidence type="ECO:0000256" key="6">
    <source>
        <dbReference type="SAM" id="MobiDB-lite"/>
    </source>
</evidence>
<organism evidence="7 8">
    <name type="scientific">Kiritimatiella glycovorans</name>
    <dbReference type="NCBI Taxonomy" id="1307763"/>
    <lineage>
        <taxon>Bacteria</taxon>
        <taxon>Pseudomonadati</taxon>
        <taxon>Kiritimatiellota</taxon>
        <taxon>Kiritimatiellia</taxon>
        <taxon>Kiritimatiellales</taxon>
        <taxon>Kiritimatiellaceae</taxon>
        <taxon>Kiritimatiella</taxon>
    </lineage>
</organism>
<dbReference type="GO" id="GO:0065002">
    <property type="term" value="P:intracellular protein transmembrane transport"/>
    <property type="evidence" value="ECO:0007669"/>
    <property type="project" value="TreeGrafter"/>
</dbReference>
<evidence type="ECO:0000313" key="8">
    <source>
        <dbReference type="Proteomes" id="UP000035268"/>
    </source>
</evidence>
<dbReference type="PRINTS" id="PR01840">
    <property type="entry name" value="TATCFAMILY"/>
</dbReference>
<evidence type="ECO:0000256" key="2">
    <source>
        <dbReference type="ARBA" id="ARBA00022692"/>
    </source>
</evidence>
<dbReference type="NCBIfam" id="TIGR00945">
    <property type="entry name" value="tatC"/>
    <property type="match status" value="1"/>
</dbReference>
<dbReference type="GO" id="GO:0043953">
    <property type="term" value="P:protein transport by the Tat complex"/>
    <property type="evidence" value="ECO:0007669"/>
    <property type="project" value="UniProtKB-UniRule"/>
</dbReference>
<feature type="transmembrane region" description="Helical" evidence="5">
    <location>
        <begin position="121"/>
        <end position="147"/>
    </location>
</feature>
<feature type="transmembrane region" description="Helical" evidence="5">
    <location>
        <begin position="205"/>
        <end position="224"/>
    </location>
</feature>
<keyword evidence="5" id="KW-1003">Cell membrane</keyword>
<feature type="region of interest" description="Disordered" evidence="6">
    <location>
        <begin position="255"/>
        <end position="284"/>
    </location>
</feature>
<feature type="transmembrane region" description="Helical" evidence="5">
    <location>
        <begin position="87"/>
        <end position="109"/>
    </location>
</feature>
<reference evidence="8" key="1">
    <citation type="submission" date="2015-02" db="EMBL/GenBank/DDBJ databases">
        <title>Description and complete genome sequence of the first cultured representative of the subdivision 5 of the Verrucomicrobia phylum.</title>
        <authorList>
            <person name="Spring S."/>
            <person name="Bunk B."/>
            <person name="Sproer C."/>
            <person name="Klenk H.-P."/>
        </authorList>
    </citation>
    <scope>NUCLEOTIDE SEQUENCE [LARGE SCALE GENOMIC DNA]</scope>
    <source>
        <strain evidence="8">L21-Fru-AB</strain>
    </source>
</reference>
<dbReference type="KEGG" id="vbl:L21SP4_01750"/>
<dbReference type="AlphaFoldDB" id="A0A0G3EF76"/>
<keyword evidence="2 5" id="KW-0812">Transmembrane</keyword>
<keyword evidence="5" id="KW-0811">Translocation</keyword>
<dbReference type="Proteomes" id="UP000035268">
    <property type="component" value="Chromosome"/>
</dbReference>
<comment type="similarity">
    <text evidence="5">Belongs to the TatC family.</text>
</comment>
<feature type="transmembrane region" description="Helical" evidence="5">
    <location>
        <begin position="32"/>
        <end position="54"/>
    </location>
</feature>
<evidence type="ECO:0000256" key="4">
    <source>
        <dbReference type="ARBA" id="ARBA00023136"/>
    </source>
</evidence>
<accession>A0A0G3EF76</accession>
<evidence type="ECO:0000256" key="1">
    <source>
        <dbReference type="ARBA" id="ARBA00004141"/>
    </source>
</evidence>
<dbReference type="RefSeq" id="WP_052882260.1">
    <property type="nucleotide sequence ID" value="NZ_CP010904.1"/>
</dbReference>
<evidence type="ECO:0000256" key="5">
    <source>
        <dbReference type="HAMAP-Rule" id="MF_00902"/>
    </source>
</evidence>
<reference evidence="7 8" key="2">
    <citation type="journal article" date="2016" name="ISME J.">
        <title>Characterization of the first cultured representative of Verrucomicrobia subdivision 5 indicates the proposal of a novel phylum.</title>
        <authorList>
            <person name="Spring S."/>
            <person name="Bunk B."/>
            <person name="Sproer C."/>
            <person name="Schumann P."/>
            <person name="Rohde M."/>
            <person name="Tindall B.J."/>
            <person name="Klenk H.P."/>
        </authorList>
    </citation>
    <scope>NUCLEOTIDE SEQUENCE [LARGE SCALE GENOMIC DNA]</scope>
    <source>
        <strain evidence="7 8">L21-Fru-AB</strain>
    </source>
</reference>
<keyword evidence="8" id="KW-1185">Reference proteome</keyword>
<dbReference type="PROSITE" id="PS01218">
    <property type="entry name" value="TATC"/>
    <property type="match status" value="1"/>
</dbReference>
<keyword evidence="4 5" id="KW-0472">Membrane</keyword>
<protein>
    <recommendedName>
        <fullName evidence="5">Sec-independent protein translocase protein TatC</fullName>
    </recommendedName>
</protein>
<keyword evidence="3 5" id="KW-1133">Transmembrane helix</keyword>
<dbReference type="HAMAP" id="MF_00902">
    <property type="entry name" value="TatC"/>
    <property type="match status" value="1"/>
</dbReference>
<dbReference type="GO" id="GO:0009977">
    <property type="term" value="F:proton motive force dependent protein transmembrane transporter activity"/>
    <property type="evidence" value="ECO:0007669"/>
    <property type="project" value="TreeGrafter"/>
</dbReference>
<dbReference type="PANTHER" id="PTHR30371">
    <property type="entry name" value="SEC-INDEPENDENT PROTEIN TRANSLOCASE PROTEIN TATC"/>
    <property type="match status" value="1"/>
</dbReference>
<proteinExistence type="inferred from homology"/>
<dbReference type="EMBL" id="CP010904">
    <property type="protein sequence ID" value="AKJ64988.1"/>
    <property type="molecule type" value="Genomic_DNA"/>
</dbReference>
<keyword evidence="5" id="KW-0813">Transport</keyword>
<keyword evidence="5" id="KW-0653">Protein transport</keyword>
<comment type="subunit">
    <text evidence="5">Forms a complex with TatA.</text>
</comment>
<gene>
    <name evidence="5 7" type="primary">tatC</name>
    <name evidence="7" type="ORF">L21SP4_01750</name>
</gene>
<dbReference type="InterPro" id="IPR002033">
    <property type="entry name" value="TatC"/>
</dbReference>